<proteinExistence type="predicted"/>
<sequence length="454" mass="51073">MAKYKTPGIYVEESPFLDSINSIPITAVFIGYTEKHQNLKDENLFHIPTKVSSIQEFESYFGFPQKENNLEITDESTPVSEKISVRFNGSQSLHNLYYSIQSFFDQGKSSCEIISIGNYKNLGESLVLEDFLLGLEILNSNSGNILIAVPENQNLADDHFYLLQQNLLDFCRQNLAFTVLDLPKTSAKKFIKTIESYRVNLQSSSLSFGAAFFPNLVTANAYSYEDEALKIKKNNQEYFLASLKDSDPELCKKYKDYLRQFYVSLPPSAAIVGAFLQSDKLRGIWHAPANIALHKIIKPEISLTSADQELLNVDPLSGKSINAVRNFSEQGILIWGSRTLNGNDTEWRYIPTRRFFSAVQIDIQAYLNEYAVNGDSATVCANISNMVEIYLHNYFNQGAFPGATPTDSYIVNCGLGKTMTLKDVEEGNVILSVLLAPVRSQEFIIMMFLQKSTP</sequence>
<dbReference type="Proteomes" id="UP000031473">
    <property type="component" value="Unassembled WGS sequence"/>
</dbReference>
<reference evidence="1 2" key="1">
    <citation type="submission" date="2014-10" db="EMBL/GenBank/DDBJ databases">
        <title>Kaistella jeonii genome.</title>
        <authorList>
            <person name="Clayton J.T."/>
            <person name="Newman J.D."/>
        </authorList>
    </citation>
    <scope>NUCLEOTIDE SEQUENCE [LARGE SCALE GENOMIC DNA]</scope>
    <source>
        <strain evidence="1 2">DSM 17048</strain>
    </source>
</reference>
<organism evidence="1 2">
    <name type="scientific">Kaistella jeonii</name>
    <dbReference type="NCBI Taxonomy" id="266749"/>
    <lineage>
        <taxon>Bacteria</taxon>
        <taxon>Pseudomonadati</taxon>
        <taxon>Bacteroidota</taxon>
        <taxon>Flavobacteriia</taxon>
        <taxon>Flavobacteriales</taxon>
        <taxon>Weeksellaceae</taxon>
        <taxon>Chryseobacterium group</taxon>
        <taxon>Kaistella</taxon>
    </lineage>
</organism>
<protein>
    <recommendedName>
        <fullName evidence="3">Phage tail sheath family protein</fullName>
    </recommendedName>
</protein>
<accession>A0A0C1F9V3</accession>
<dbReference type="InterPro" id="IPR052042">
    <property type="entry name" value="Tail_sheath_structural"/>
</dbReference>
<dbReference type="EMBL" id="JSYL01000006">
    <property type="protein sequence ID" value="KIA88658.1"/>
    <property type="molecule type" value="Genomic_DNA"/>
</dbReference>
<dbReference type="Gene3D" id="3.40.50.11780">
    <property type="match status" value="1"/>
</dbReference>
<gene>
    <name evidence="1" type="ORF">OA86_09785</name>
</gene>
<keyword evidence="2" id="KW-1185">Reference proteome</keyword>
<dbReference type="RefSeq" id="WP_039352349.1">
    <property type="nucleotide sequence ID" value="NZ_FOLA01000006.1"/>
</dbReference>
<comment type="caution">
    <text evidence="1">The sequence shown here is derived from an EMBL/GenBank/DDBJ whole genome shotgun (WGS) entry which is preliminary data.</text>
</comment>
<evidence type="ECO:0008006" key="3">
    <source>
        <dbReference type="Google" id="ProtNLM"/>
    </source>
</evidence>
<evidence type="ECO:0000313" key="2">
    <source>
        <dbReference type="Proteomes" id="UP000031473"/>
    </source>
</evidence>
<dbReference type="PANTHER" id="PTHR35861:SF1">
    <property type="entry name" value="PHAGE TAIL SHEATH PROTEIN"/>
    <property type="match status" value="1"/>
</dbReference>
<dbReference type="OrthoDB" id="9767864at2"/>
<dbReference type="STRING" id="266749.SAMN05421876_10697"/>
<dbReference type="PANTHER" id="PTHR35861">
    <property type="match status" value="1"/>
</dbReference>
<name>A0A0C1F9V3_9FLAO</name>
<evidence type="ECO:0000313" key="1">
    <source>
        <dbReference type="EMBL" id="KIA88658.1"/>
    </source>
</evidence>
<dbReference type="AlphaFoldDB" id="A0A0C1F9V3"/>